<feature type="compositionally biased region" description="Basic residues" evidence="1">
    <location>
        <begin position="14"/>
        <end position="26"/>
    </location>
</feature>
<gene>
    <name evidence="2" type="ORF">ALTATR162_LOCUS979</name>
</gene>
<dbReference type="AlphaFoldDB" id="A0A8J2HTE1"/>
<protein>
    <submittedName>
        <fullName evidence="2">Uncharacterized protein</fullName>
    </submittedName>
</protein>
<dbReference type="RefSeq" id="XP_043164509.1">
    <property type="nucleotide sequence ID" value="XM_043308574.1"/>
</dbReference>
<evidence type="ECO:0000313" key="3">
    <source>
        <dbReference type="Proteomes" id="UP000676310"/>
    </source>
</evidence>
<organism evidence="2 3">
    <name type="scientific">Alternaria atra</name>
    <dbReference type="NCBI Taxonomy" id="119953"/>
    <lineage>
        <taxon>Eukaryota</taxon>
        <taxon>Fungi</taxon>
        <taxon>Dikarya</taxon>
        <taxon>Ascomycota</taxon>
        <taxon>Pezizomycotina</taxon>
        <taxon>Dothideomycetes</taxon>
        <taxon>Pleosporomycetidae</taxon>
        <taxon>Pleosporales</taxon>
        <taxon>Pleosporineae</taxon>
        <taxon>Pleosporaceae</taxon>
        <taxon>Alternaria</taxon>
        <taxon>Alternaria sect. Ulocladioides</taxon>
    </lineage>
</organism>
<feature type="region of interest" description="Disordered" evidence="1">
    <location>
        <begin position="1"/>
        <end position="43"/>
    </location>
</feature>
<comment type="caution">
    <text evidence="2">The sequence shown here is derived from an EMBL/GenBank/DDBJ whole genome shotgun (WGS) entry which is preliminary data.</text>
</comment>
<sequence>MAIPKSSASEVVNKKMKSLKDHKKAQKEKMLAKRTAAAEKAKAKKTLSVPVAVDVAKEAAPAHEEAAGDIETASMTKIPVEVIAESKLHRVESHSEYVAMVEPVPVVEVAIGPKDNVPTKVTTTLHPSKVEQEVDNTQHIKTDDFSTNTPPQFSMLNPNAKEFSFAKVKAAPNDKVASTWATNARMVPKQPVDTVAYRKALEADLYNTMETPRQMLIRCKYTTSVDAEYHPVDEVEFDKAKPIIKCLDDNRFEVEPNVTGFTEDDMTTRTEVVPSLSLHRLFGIVKDAGQAKVGIYNSLFDSSISRVPDYGEDTEFDEIFVKLPCEDRRPRSPVSMGHLSSIARAPITSPVVSRTLESVEAEMRPATNNNASNAPAFVDPAIISCKIKQPTPDQADELDVTTGLPARDNTQETNVLTRIFGLPIIFPPDMSPNSSHHSRTSSPVDPQRAHTPLTHYSATPPSGLPVWTIPQISLPQYVFPNGAAFNGFGFSMSPQTGGFQDLPTQQHAAHY</sequence>
<accession>A0A8J2HTE1</accession>
<feature type="compositionally biased region" description="Polar residues" evidence="1">
    <location>
        <begin position="1"/>
        <end position="10"/>
    </location>
</feature>
<proteinExistence type="predicted"/>
<feature type="compositionally biased region" description="Low complexity" evidence="1">
    <location>
        <begin position="431"/>
        <end position="443"/>
    </location>
</feature>
<keyword evidence="3" id="KW-1185">Reference proteome</keyword>
<dbReference type="GeneID" id="67022049"/>
<feature type="compositionally biased region" description="Basic and acidic residues" evidence="1">
    <location>
        <begin position="27"/>
        <end position="41"/>
    </location>
</feature>
<dbReference type="Proteomes" id="UP000676310">
    <property type="component" value="Unassembled WGS sequence"/>
</dbReference>
<reference evidence="2" key="1">
    <citation type="submission" date="2021-05" db="EMBL/GenBank/DDBJ databases">
        <authorList>
            <person name="Stam R."/>
        </authorList>
    </citation>
    <scope>NUCLEOTIDE SEQUENCE</scope>
    <source>
        <strain evidence="2">CS162</strain>
    </source>
</reference>
<evidence type="ECO:0000313" key="2">
    <source>
        <dbReference type="EMBL" id="CAG5141623.1"/>
    </source>
</evidence>
<name>A0A8J2HTE1_9PLEO</name>
<dbReference type="EMBL" id="CAJRGZ010000015">
    <property type="protein sequence ID" value="CAG5141623.1"/>
    <property type="molecule type" value="Genomic_DNA"/>
</dbReference>
<dbReference type="OrthoDB" id="3690267at2759"/>
<feature type="region of interest" description="Disordered" evidence="1">
    <location>
        <begin position="430"/>
        <end position="457"/>
    </location>
</feature>
<evidence type="ECO:0000256" key="1">
    <source>
        <dbReference type="SAM" id="MobiDB-lite"/>
    </source>
</evidence>